<evidence type="ECO:0000313" key="5">
    <source>
        <dbReference type="EMBL" id="CAF4279078.1"/>
    </source>
</evidence>
<evidence type="ECO:0000313" key="4">
    <source>
        <dbReference type="EMBL" id="CAF3679407.1"/>
    </source>
</evidence>
<evidence type="ECO:0000313" key="8">
    <source>
        <dbReference type="Proteomes" id="UP000663865"/>
    </source>
</evidence>
<dbReference type="EMBL" id="CAJOBP010001371">
    <property type="protein sequence ID" value="CAF4279078.1"/>
    <property type="molecule type" value="Genomic_DNA"/>
</dbReference>
<gene>
    <name evidence="3" type="ORF">FME351_LOCUS11373</name>
    <name evidence="4" type="ORF">KIK155_LOCUS25230</name>
    <name evidence="2" type="ORF">TIS948_LOCUS27804</name>
    <name evidence="7" type="ORF">TOA249_LOCUS21987</name>
    <name evidence="6" type="ORF">TSG867_LOCUS13356</name>
    <name evidence="5" type="ORF">UJA718_LOCUS11269</name>
</gene>
<dbReference type="Proteomes" id="UP000663873">
    <property type="component" value="Unassembled WGS sequence"/>
</dbReference>
<reference evidence="4" key="1">
    <citation type="submission" date="2021-02" db="EMBL/GenBank/DDBJ databases">
        <authorList>
            <person name="Nowell W R."/>
        </authorList>
    </citation>
    <scope>NUCLEOTIDE SEQUENCE</scope>
</reference>
<dbReference type="Proteomes" id="UP000663869">
    <property type="component" value="Unassembled WGS sequence"/>
</dbReference>
<dbReference type="Proteomes" id="UP000663862">
    <property type="component" value="Unassembled WGS sequence"/>
</dbReference>
<dbReference type="InterPro" id="IPR029044">
    <property type="entry name" value="Nucleotide-diphossugar_trans"/>
</dbReference>
<evidence type="ECO:0000313" key="2">
    <source>
        <dbReference type="EMBL" id="CAF3402126.1"/>
    </source>
</evidence>
<feature type="compositionally biased region" description="Gly residues" evidence="1">
    <location>
        <begin position="561"/>
        <end position="577"/>
    </location>
</feature>
<evidence type="ECO:0000313" key="9">
    <source>
        <dbReference type="Proteomes" id="UP000663873"/>
    </source>
</evidence>
<dbReference type="EMBL" id="CAJNYU010001305">
    <property type="protein sequence ID" value="CAF3426057.1"/>
    <property type="molecule type" value="Genomic_DNA"/>
</dbReference>
<evidence type="ECO:0000313" key="6">
    <source>
        <dbReference type="EMBL" id="CAF4406074.1"/>
    </source>
</evidence>
<dbReference type="EMBL" id="CAJNXB010005013">
    <property type="protein sequence ID" value="CAF3402126.1"/>
    <property type="molecule type" value="Genomic_DNA"/>
</dbReference>
<dbReference type="Proteomes" id="UP000663825">
    <property type="component" value="Unassembled WGS sequence"/>
</dbReference>
<dbReference type="Proteomes" id="UP000663865">
    <property type="component" value="Unassembled WGS sequence"/>
</dbReference>
<dbReference type="SUPFAM" id="SSF53448">
    <property type="entry name" value="Nucleotide-diphospho-sugar transferases"/>
    <property type="match status" value="1"/>
</dbReference>
<comment type="caution">
    <text evidence="4">The sequence shown here is derived from an EMBL/GenBank/DDBJ whole genome shotgun (WGS) entry which is preliminary data.</text>
</comment>
<organism evidence="4 8">
    <name type="scientific">Rotaria socialis</name>
    <dbReference type="NCBI Taxonomy" id="392032"/>
    <lineage>
        <taxon>Eukaryota</taxon>
        <taxon>Metazoa</taxon>
        <taxon>Spiralia</taxon>
        <taxon>Gnathifera</taxon>
        <taxon>Rotifera</taxon>
        <taxon>Eurotatoria</taxon>
        <taxon>Bdelloidea</taxon>
        <taxon>Philodinida</taxon>
        <taxon>Philodinidae</taxon>
        <taxon>Rotaria</taxon>
    </lineage>
</organism>
<proteinExistence type="predicted"/>
<feature type="compositionally biased region" description="Polar residues" evidence="1">
    <location>
        <begin position="389"/>
        <end position="407"/>
    </location>
</feature>
<feature type="region of interest" description="Disordered" evidence="1">
    <location>
        <begin position="389"/>
        <end position="423"/>
    </location>
</feature>
<feature type="region of interest" description="Disordered" evidence="1">
    <location>
        <begin position="557"/>
        <end position="577"/>
    </location>
</feature>
<feature type="region of interest" description="Disordered" evidence="1">
    <location>
        <begin position="1"/>
        <end position="37"/>
    </location>
</feature>
<sequence>MGHHSSKHPNDHRRTPSQPWPTKTPGLPATKSEPSNSTRHYDLSNFAVITVIFNPVKFKTRYDHYQRFEAHMSDSGVYLITVECIFESAQRFDLPRQTFEVTRAGDRHHIQLTAPSILWMKENLINIAVHRLPQNIEYVAWIDADIEFDRLDWPHLAIAELQRYPVVQLFELSFFLGPGGKKDILRRDYSFGYSIRKNKPIDPQRYNEWYPHPGYAWAMRRSTFNAMGGLLDFCIIGSADLHFAFALLNRIEETMRPSLHPDYQKLAMIWGNRVAQVAQNGANVGYLPINLWHFWHGDRNNRSYVNRWLILERHQYSPPNHLEKNDDTGLLRLAYKHNFGHPELIARIEALERDIVNYFKSRDEDNNVKRTPAQPPSIAKKTPFIANKTQTHRSNASKPTGFKSSNWRAGGGPHIWSSGPSGTHVDDDDPYLNQCTCPGHHHHDNHNCPCSSHYIDDQHCWNPSQHEDHHHHHDDHPDHCYPSNEHHHHHHDDHPDHCYPSNEHHHHDDHHPDYCSPVDHHFGHEHQSHGVSSNIDNYGYNYDTTSGAAGFTSSGGNDYSSGGGFTNTDYGGPGSFY</sequence>
<accession>A0A818SY97</accession>
<protein>
    <submittedName>
        <fullName evidence="4">Uncharacterized protein</fullName>
    </submittedName>
</protein>
<evidence type="ECO:0000313" key="3">
    <source>
        <dbReference type="EMBL" id="CAF3426057.1"/>
    </source>
</evidence>
<feature type="region of interest" description="Disordered" evidence="1">
    <location>
        <begin position="483"/>
        <end position="512"/>
    </location>
</feature>
<evidence type="ECO:0000256" key="1">
    <source>
        <dbReference type="SAM" id="MobiDB-lite"/>
    </source>
</evidence>
<name>A0A818SY97_9BILA</name>
<feature type="compositionally biased region" description="Basic and acidic residues" evidence="1">
    <location>
        <begin position="492"/>
        <end position="512"/>
    </location>
</feature>
<dbReference type="EMBL" id="CAJNYV010004555">
    <property type="protein sequence ID" value="CAF3679407.1"/>
    <property type="molecule type" value="Genomic_DNA"/>
</dbReference>
<dbReference type="EMBL" id="CAJOBQ010000707">
    <property type="protein sequence ID" value="CAF4406074.1"/>
    <property type="molecule type" value="Genomic_DNA"/>
</dbReference>
<dbReference type="OrthoDB" id="2151435at2759"/>
<dbReference type="EMBL" id="CAJOBS010001956">
    <property type="protein sequence ID" value="CAF4778078.1"/>
    <property type="molecule type" value="Genomic_DNA"/>
</dbReference>
<keyword evidence="9" id="KW-1185">Reference proteome</keyword>
<dbReference type="Proteomes" id="UP000663838">
    <property type="component" value="Unassembled WGS sequence"/>
</dbReference>
<evidence type="ECO:0000313" key="7">
    <source>
        <dbReference type="EMBL" id="CAF4778078.1"/>
    </source>
</evidence>
<dbReference type="AlphaFoldDB" id="A0A818SY97"/>